<dbReference type="Proteomes" id="UP001163203">
    <property type="component" value="Chromosome"/>
</dbReference>
<evidence type="ECO:0000256" key="12">
    <source>
        <dbReference type="ARBA" id="ARBA00034430"/>
    </source>
</evidence>
<gene>
    <name evidence="14" type="ORF">ORV05_35760</name>
</gene>
<proteinExistence type="inferred from homology"/>
<feature type="transmembrane region" description="Helical" evidence="13">
    <location>
        <begin position="15"/>
        <end position="34"/>
    </location>
</feature>
<keyword evidence="7" id="KW-0630">Potassium</keyword>
<keyword evidence="11" id="KW-0407">Ion channel</keyword>
<dbReference type="Pfam" id="PF06736">
    <property type="entry name" value="TMEM175"/>
    <property type="match status" value="1"/>
</dbReference>
<dbReference type="PANTHER" id="PTHR31462:SF5">
    <property type="entry name" value="ENDOSOMAL_LYSOSOMAL PROTON CHANNEL TMEM175"/>
    <property type="match status" value="1"/>
</dbReference>
<feature type="transmembrane region" description="Helical" evidence="13">
    <location>
        <begin position="54"/>
        <end position="71"/>
    </location>
</feature>
<dbReference type="RefSeq" id="WP_268756278.1">
    <property type="nucleotide sequence ID" value="NZ_CP113836.1"/>
</dbReference>
<evidence type="ECO:0000256" key="2">
    <source>
        <dbReference type="ARBA" id="ARBA00006920"/>
    </source>
</evidence>
<evidence type="ECO:0000256" key="6">
    <source>
        <dbReference type="ARBA" id="ARBA00022826"/>
    </source>
</evidence>
<feature type="transmembrane region" description="Helical" evidence="13">
    <location>
        <begin position="121"/>
        <end position="140"/>
    </location>
</feature>
<keyword evidence="9" id="KW-0406">Ion transport</keyword>
<keyword evidence="4" id="KW-0633">Potassium transport</keyword>
<comment type="subcellular location">
    <subcellularLocation>
        <location evidence="1">Membrane</location>
        <topology evidence="1">Multi-pass membrane protein</topology>
    </subcellularLocation>
</comment>
<sequence>MTETDRTSETGRTEAFSDGVFAIAITLLVLELKVPTVHDGQSLWAALGAQWPSYAAYVVSFLVIGIMWANHHTLFSFIARVDRLLMFLNLILLLVLAALPWPTALMAEYLNEGGEASHVAAVVYSGFMVAQALAFQAFWWHATRTGRLLHEHYDHELVKRTRSRFALGSLAYPVTVGLAFVSAPLTLAVHGLLAFYYAFNQLRVPKSQG</sequence>
<evidence type="ECO:0000256" key="11">
    <source>
        <dbReference type="ARBA" id="ARBA00023303"/>
    </source>
</evidence>
<evidence type="ECO:0000256" key="9">
    <source>
        <dbReference type="ARBA" id="ARBA00023065"/>
    </source>
</evidence>
<comment type="catalytic activity">
    <reaction evidence="12">
        <text>K(+)(in) = K(+)(out)</text>
        <dbReference type="Rhea" id="RHEA:29463"/>
        <dbReference type="ChEBI" id="CHEBI:29103"/>
    </reaction>
</comment>
<name>A0ABY7B1F6_9PSEU</name>
<feature type="transmembrane region" description="Helical" evidence="13">
    <location>
        <begin position="170"/>
        <end position="199"/>
    </location>
</feature>
<evidence type="ECO:0000256" key="13">
    <source>
        <dbReference type="SAM" id="Phobius"/>
    </source>
</evidence>
<keyword evidence="15" id="KW-1185">Reference proteome</keyword>
<comment type="similarity">
    <text evidence="2">Belongs to the TMEM175 family.</text>
</comment>
<reference evidence="14" key="1">
    <citation type="submission" date="2022-11" db="EMBL/GenBank/DDBJ databases">
        <authorList>
            <person name="Mo P."/>
        </authorList>
    </citation>
    <scope>NUCLEOTIDE SEQUENCE</scope>
    <source>
        <strain evidence="14">HUAS 11-8</strain>
    </source>
</reference>
<keyword evidence="10 13" id="KW-0472">Membrane</keyword>
<evidence type="ECO:0000256" key="10">
    <source>
        <dbReference type="ARBA" id="ARBA00023136"/>
    </source>
</evidence>
<dbReference type="InterPro" id="IPR010617">
    <property type="entry name" value="TMEM175-like"/>
</dbReference>
<keyword evidence="6" id="KW-0631">Potassium channel</keyword>
<keyword evidence="5 13" id="KW-0812">Transmembrane</keyword>
<evidence type="ECO:0000256" key="5">
    <source>
        <dbReference type="ARBA" id="ARBA00022692"/>
    </source>
</evidence>
<evidence type="ECO:0000313" key="15">
    <source>
        <dbReference type="Proteomes" id="UP001163203"/>
    </source>
</evidence>
<evidence type="ECO:0000256" key="7">
    <source>
        <dbReference type="ARBA" id="ARBA00022958"/>
    </source>
</evidence>
<organism evidence="14 15">
    <name type="scientific">Amycolatopsis cynarae</name>
    <dbReference type="NCBI Taxonomy" id="2995223"/>
    <lineage>
        <taxon>Bacteria</taxon>
        <taxon>Bacillati</taxon>
        <taxon>Actinomycetota</taxon>
        <taxon>Actinomycetes</taxon>
        <taxon>Pseudonocardiales</taxon>
        <taxon>Pseudonocardiaceae</taxon>
        <taxon>Amycolatopsis</taxon>
    </lineage>
</organism>
<feature type="transmembrane region" description="Helical" evidence="13">
    <location>
        <begin position="83"/>
        <end position="101"/>
    </location>
</feature>
<evidence type="ECO:0000256" key="3">
    <source>
        <dbReference type="ARBA" id="ARBA00022448"/>
    </source>
</evidence>
<protein>
    <submittedName>
        <fullName evidence="14">TMEM175 family protein</fullName>
    </submittedName>
</protein>
<dbReference type="EMBL" id="CP113836">
    <property type="protein sequence ID" value="WAL66137.1"/>
    <property type="molecule type" value="Genomic_DNA"/>
</dbReference>
<evidence type="ECO:0000256" key="4">
    <source>
        <dbReference type="ARBA" id="ARBA00022538"/>
    </source>
</evidence>
<accession>A0ABY7B1F6</accession>
<evidence type="ECO:0000256" key="8">
    <source>
        <dbReference type="ARBA" id="ARBA00022989"/>
    </source>
</evidence>
<keyword evidence="8 13" id="KW-1133">Transmembrane helix</keyword>
<dbReference type="PANTHER" id="PTHR31462">
    <property type="entry name" value="ENDOSOMAL/LYSOSOMAL POTASSIUM CHANNEL TMEM175"/>
    <property type="match status" value="1"/>
</dbReference>
<evidence type="ECO:0000313" key="14">
    <source>
        <dbReference type="EMBL" id="WAL66137.1"/>
    </source>
</evidence>
<keyword evidence="3" id="KW-0813">Transport</keyword>
<evidence type="ECO:0000256" key="1">
    <source>
        <dbReference type="ARBA" id="ARBA00004141"/>
    </source>
</evidence>